<dbReference type="AlphaFoldDB" id="A0A2U1L111"/>
<organism evidence="6 7">
    <name type="scientific">Artemisia annua</name>
    <name type="common">Sweet wormwood</name>
    <dbReference type="NCBI Taxonomy" id="35608"/>
    <lineage>
        <taxon>Eukaryota</taxon>
        <taxon>Viridiplantae</taxon>
        <taxon>Streptophyta</taxon>
        <taxon>Embryophyta</taxon>
        <taxon>Tracheophyta</taxon>
        <taxon>Spermatophyta</taxon>
        <taxon>Magnoliopsida</taxon>
        <taxon>eudicotyledons</taxon>
        <taxon>Gunneridae</taxon>
        <taxon>Pentapetalae</taxon>
        <taxon>asterids</taxon>
        <taxon>campanulids</taxon>
        <taxon>Asterales</taxon>
        <taxon>Asteraceae</taxon>
        <taxon>Asteroideae</taxon>
        <taxon>Anthemideae</taxon>
        <taxon>Artemisiinae</taxon>
        <taxon>Artemisia</taxon>
    </lineage>
</organism>
<dbReference type="CDD" id="cd18432">
    <property type="entry name" value="BRCT_PAXIP1_rpt6_like"/>
    <property type="match status" value="1"/>
</dbReference>
<feature type="region of interest" description="Disordered" evidence="4">
    <location>
        <begin position="140"/>
        <end position="277"/>
    </location>
</feature>
<dbReference type="PROSITE" id="PS50172">
    <property type="entry name" value="BRCT"/>
    <property type="match status" value="1"/>
</dbReference>
<dbReference type="EMBL" id="PKPP01012255">
    <property type="protein sequence ID" value="PWA42676.1"/>
    <property type="molecule type" value="Genomic_DNA"/>
</dbReference>
<evidence type="ECO:0000256" key="1">
    <source>
        <dbReference type="ARBA" id="ARBA00004123"/>
    </source>
</evidence>
<dbReference type="Proteomes" id="UP000245207">
    <property type="component" value="Unassembled WGS sequence"/>
</dbReference>
<feature type="region of interest" description="Disordered" evidence="4">
    <location>
        <begin position="713"/>
        <end position="739"/>
    </location>
</feature>
<gene>
    <name evidence="6" type="ORF">CTI12_AA542500</name>
</gene>
<evidence type="ECO:0000256" key="3">
    <source>
        <dbReference type="ARBA" id="ARBA00023242"/>
    </source>
</evidence>
<dbReference type="PANTHER" id="PTHR23196">
    <property type="entry name" value="PAX TRANSCRIPTION ACTIVATION DOMAIN INTERACTING PROTEIN"/>
    <property type="match status" value="1"/>
</dbReference>
<dbReference type="SUPFAM" id="SSF52113">
    <property type="entry name" value="BRCT domain"/>
    <property type="match status" value="1"/>
</dbReference>
<feature type="compositionally biased region" description="Basic and acidic residues" evidence="4">
    <location>
        <begin position="362"/>
        <end position="388"/>
    </location>
</feature>
<feature type="compositionally biased region" description="Polar residues" evidence="4">
    <location>
        <begin position="147"/>
        <end position="179"/>
    </location>
</feature>
<feature type="region of interest" description="Disordered" evidence="4">
    <location>
        <begin position="358"/>
        <end position="388"/>
    </location>
</feature>
<feature type="compositionally biased region" description="Polar residues" evidence="4">
    <location>
        <begin position="190"/>
        <end position="203"/>
    </location>
</feature>
<evidence type="ECO:0000256" key="2">
    <source>
        <dbReference type="ARBA" id="ARBA00022763"/>
    </source>
</evidence>
<evidence type="ECO:0000256" key="4">
    <source>
        <dbReference type="SAM" id="MobiDB-lite"/>
    </source>
</evidence>
<dbReference type="CDD" id="cd17744">
    <property type="entry name" value="BRCT_MDC1_rpt1"/>
    <property type="match status" value="1"/>
</dbReference>
<dbReference type="Pfam" id="PF16589">
    <property type="entry name" value="BRCT_2"/>
    <property type="match status" value="1"/>
</dbReference>
<dbReference type="InterPro" id="IPR051579">
    <property type="entry name" value="DDR_Transcriptional_Reg"/>
</dbReference>
<feature type="compositionally biased region" description="Polar residues" evidence="4">
    <location>
        <begin position="225"/>
        <end position="241"/>
    </location>
</feature>
<dbReference type="Gene3D" id="3.40.50.10190">
    <property type="entry name" value="BRCT domain"/>
    <property type="match status" value="2"/>
</dbReference>
<keyword evidence="7" id="KW-1185">Reference proteome</keyword>
<evidence type="ECO:0000313" key="6">
    <source>
        <dbReference type="EMBL" id="PWA42676.1"/>
    </source>
</evidence>
<evidence type="ECO:0000259" key="5">
    <source>
        <dbReference type="PROSITE" id="PS50172"/>
    </source>
</evidence>
<dbReference type="Pfam" id="PF16770">
    <property type="entry name" value="RTT107_BRCT_5"/>
    <property type="match status" value="1"/>
</dbReference>
<proteinExistence type="predicted"/>
<comment type="caution">
    <text evidence="6">The sequence shown here is derived from an EMBL/GenBank/DDBJ whole genome shotgun (WGS) entry which is preliminary data.</text>
</comment>
<reference evidence="6 7" key="1">
    <citation type="journal article" date="2018" name="Mol. Plant">
        <title>The genome of Artemisia annua provides insight into the evolution of Asteraceae family and artemisinin biosynthesis.</title>
        <authorList>
            <person name="Shen Q."/>
            <person name="Zhang L."/>
            <person name="Liao Z."/>
            <person name="Wang S."/>
            <person name="Yan T."/>
            <person name="Shi P."/>
            <person name="Liu M."/>
            <person name="Fu X."/>
            <person name="Pan Q."/>
            <person name="Wang Y."/>
            <person name="Lv Z."/>
            <person name="Lu X."/>
            <person name="Zhang F."/>
            <person name="Jiang W."/>
            <person name="Ma Y."/>
            <person name="Chen M."/>
            <person name="Hao X."/>
            <person name="Li L."/>
            <person name="Tang Y."/>
            <person name="Lv G."/>
            <person name="Zhou Y."/>
            <person name="Sun X."/>
            <person name="Brodelius P.E."/>
            <person name="Rose J.K.C."/>
            <person name="Tang K."/>
        </authorList>
    </citation>
    <scope>NUCLEOTIDE SEQUENCE [LARGE SCALE GENOMIC DNA]</scope>
    <source>
        <strain evidence="7">cv. Huhao1</strain>
        <tissue evidence="6">Leaf</tissue>
    </source>
</reference>
<feature type="compositionally biased region" description="Acidic residues" evidence="4">
    <location>
        <begin position="244"/>
        <end position="253"/>
    </location>
</feature>
<dbReference type="PANTHER" id="PTHR23196:SF1">
    <property type="entry name" value="PAX-INTERACTING PROTEIN 1"/>
    <property type="match status" value="1"/>
</dbReference>
<dbReference type="InterPro" id="IPR001357">
    <property type="entry name" value="BRCT_dom"/>
</dbReference>
<feature type="region of interest" description="Disordered" evidence="4">
    <location>
        <begin position="554"/>
        <end position="580"/>
    </location>
</feature>
<dbReference type="GO" id="GO:0005634">
    <property type="term" value="C:nucleus"/>
    <property type="evidence" value="ECO:0007669"/>
    <property type="project" value="UniProtKB-SubCell"/>
</dbReference>
<accession>A0A2U1L111</accession>
<feature type="compositionally biased region" description="Polar residues" evidence="4">
    <location>
        <begin position="107"/>
        <end position="120"/>
    </location>
</feature>
<dbReference type="STRING" id="35608.A0A2U1L111"/>
<feature type="compositionally biased region" description="Basic residues" evidence="4">
    <location>
        <begin position="568"/>
        <end position="579"/>
    </location>
</feature>
<evidence type="ECO:0000313" key="7">
    <source>
        <dbReference type="Proteomes" id="UP000245207"/>
    </source>
</evidence>
<keyword evidence="2" id="KW-0227">DNA damage</keyword>
<dbReference type="OrthoDB" id="342264at2759"/>
<keyword evidence="3" id="KW-0539">Nucleus</keyword>
<feature type="domain" description="BRCT" evidence="5">
    <location>
        <begin position="785"/>
        <end position="849"/>
    </location>
</feature>
<comment type="subcellular location">
    <subcellularLocation>
        <location evidence="1">Nucleus</location>
    </subcellularLocation>
</comment>
<dbReference type="InterPro" id="IPR036420">
    <property type="entry name" value="BRCT_dom_sf"/>
</dbReference>
<dbReference type="GO" id="GO:0006974">
    <property type="term" value="P:DNA damage response"/>
    <property type="evidence" value="ECO:0007669"/>
    <property type="project" value="UniProtKB-KW"/>
</dbReference>
<feature type="region of interest" description="Disordered" evidence="4">
    <location>
        <begin position="107"/>
        <end position="128"/>
    </location>
</feature>
<protein>
    <submittedName>
        <fullName evidence="6">BRCT domain-containing protein</fullName>
    </submittedName>
</protein>
<sequence>MPNTMELESLCDKLVENVEDDHCMAGDFDFTEEVESPFSENQYENLVADTEELDIPNFADDLRALMVEDSEDELVVSDSDDDTIAEPKVGKTRGTLWRRVSAVDSQSTEVRSSAGSNLTDKVTDDGPTYVHAETKLQEVPIERSRETSLTSNNENTVKVDQATKTSNQDGPVNESQEPTEGSREMVRFSINENAAQVDQGTKTSKQDEPVDESQEPTERSRETSHFSNNENTVQVDQGTKSSEQDEPIDESQDPTERSREMSQISDNENIAKVDQDTNSLKGDEIVYESQTPGDLSQANALNFVDQYLSVSFVNSSPEVKIPKVDGMRSPLASCAKGSHDMAKKANLMTKIGMSTFDFDDNQSDRGGEPFLKKQKELDNQREKHLDGRCKDVVSSKRKLDEQFEETLPQSPFVTGDNEDAHGIFNVGFETQMAAEAMEALFYAPPPTIDANEQFSFPSRANCNSRAGGMSLKQKRVTNQSHQMSISFHKHEKNHKELNTELLSTKTATKGGSSNEKCKKIDDKSLKVFNRKKKKEDSEKENIRGGYRKHYSLRQRHQNVKTSSPVASRTRRGSSVKRSKKTEDACNLEYMTHGKQVDFIHKRKMGDLDTSLETTSDHLKFNTWNWPKKKRTRLNMRQNAKVNSVVGTDVGNTDVGPTETEGNFKEAFFMSSVKRKARSASKYRPMACKSGQPTLADVTNTKYVSASISLADEEKMKDSLSKGKSKKQPMKKNSTSPSLKNELTRLGYAESSPDFIPKDSRRRISKTEIRVMFSQNLDDDVVEQQKKIMRILGTSMAKDCSDATHFVADRFARTKKMLEAMAFGKLVVTPLWLESCEQALCIVDEKNYILRDYKKEKEIGFNMSVSLSHARLHPLLKDRRVLITANVEPDKEVIVNLVKAVHGQVIEGIHEADMEYNVFDDLLILSCKQDYAVCVPFLDKGAAVYGSELLLNGIIVQKLEYARHQLFSDHVKMKRYARQRKKNGSQHLLDC</sequence>
<name>A0A2U1L111_ARTAN</name>